<comment type="caution">
    <text evidence="1">The sequence shown here is derived from an EMBL/GenBank/DDBJ whole genome shotgun (WGS) entry which is preliminary data.</text>
</comment>
<protein>
    <submittedName>
        <fullName evidence="1">Uncharacterized protein</fullName>
    </submittedName>
</protein>
<name>A0A2I2GF19_9EURO</name>
<dbReference type="STRING" id="1392250.A0A2I2GF19"/>
<dbReference type="OrthoDB" id="3508621at2759"/>
<dbReference type="VEuPathDB" id="FungiDB:P170DRAFT_506493"/>
<dbReference type="EMBL" id="MSFO01000002">
    <property type="protein sequence ID" value="PLB51480.1"/>
    <property type="molecule type" value="Genomic_DNA"/>
</dbReference>
<dbReference type="RefSeq" id="XP_024706782.1">
    <property type="nucleotide sequence ID" value="XM_024854398.1"/>
</dbReference>
<gene>
    <name evidence="1" type="ORF">P170DRAFT_506493</name>
</gene>
<proteinExistence type="predicted"/>
<keyword evidence="2" id="KW-1185">Reference proteome</keyword>
<evidence type="ECO:0000313" key="2">
    <source>
        <dbReference type="Proteomes" id="UP000234275"/>
    </source>
</evidence>
<organism evidence="1 2">
    <name type="scientific">Aspergillus steynii IBT 23096</name>
    <dbReference type="NCBI Taxonomy" id="1392250"/>
    <lineage>
        <taxon>Eukaryota</taxon>
        <taxon>Fungi</taxon>
        <taxon>Dikarya</taxon>
        <taxon>Ascomycota</taxon>
        <taxon>Pezizomycotina</taxon>
        <taxon>Eurotiomycetes</taxon>
        <taxon>Eurotiomycetidae</taxon>
        <taxon>Eurotiales</taxon>
        <taxon>Aspergillaceae</taxon>
        <taxon>Aspergillus</taxon>
        <taxon>Aspergillus subgen. Circumdati</taxon>
    </lineage>
</organism>
<dbReference type="Proteomes" id="UP000234275">
    <property type="component" value="Unassembled WGS sequence"/>
</dbReference>
<sequence length="136" mass="15238">MIVDDGNLLALPRDGFGATRSGDIIEVKPVLRQTKEPQIRIQESHRIVASLLTDFKSSFPTCRSKPRLIISQDRQEIYISVAEHNADYINYLQTGDIRNSPFVVIRQFGPWSTNSATAMAELGPILLAISINAQHY</sequence>
<reference evidence="1 2" key="1">
    <citation type="submission" date="2016-12" db="EMBL/GenBank/DDBJ databases">
        <title>The genomes of Aspergillus section Nigri reveals drivers in fungal speciation.</title>
        <authorList>
            <consortium name="DOE Joint Genome Institute"/>
            <person name="Vesth T.C."/>
            <person name="Nybo J."/>
            <person name="Theobald S."/>
            <person name="Brandl J."/>
            <person name="Frisvad J.C."/>
            <person name="Nielsen K.F."/>
            <person name="Lyhne E.K."/>
            <person name="Kogle M.E."/>
            <person name="Kuo A."/>
            <person name="Riley R."/>
            <person name="Clum A."/>
            <person name="Nolan M."/>
            <person name="Lipzen A."/>
            <person name="Salamov A."/>
            <person name="Henrissat B."/>
            <person name="Wiebenga A."/>
            <person name="De Vries R.P."/>
            <person name="Grigoriev I.V."/>
            <person name="Mortensen U.H."/>
            <person name="Andersen M.R."/>
            <person name="Baker S.E."/>
        </authorList>
    </citation>
    <scope>NUCLEOTIDE SEQUENCE [LARGE SCALE GENOMIC DNA]</scope>
    <source>
        <strain evidence="1 2">IBT 23096</strain>
    </source>
</reference>
<dbReference type="GeneID" id="36562104"/>
<dbReference type="AlphaFoldDB" id="A0A2I2GF19"/>
<accession>A0A2I2GF19</accession>
<evidence type="ECO:0000313" key="1">
    <source>
        <dbReference type="EMBL" id="PLB51480.1"/>
    </source>
</evidence>